<organism evidence="12 14">
    <name type="scientific">Acetobacter indonesiensis</name>
    <dbReference type="NCBI Taxonomy" id="104101"/>
    <lineage>
        <taxon>Bacteria</taxon>
        <taxon>Pseudomonadati</taxon>
        <taxon>Pseudomonadota</taxon>
        <taxon>Alphaproteobacteria</taxon>
        <taxon>Acetobacterales</taxon>
        <taxon>Acetobacteraceae</taxon>
        <taxon>Acetobacter</taxon>
    </lineage>
</organism>
<dbReference type="InterPro" id="IPR051459">
    <property type="entry name" value="Cytochrome_c-type_DH"/>
</dbReference>
<dbReference type="PANTHER" id="PTHR35008:SF8">
    <property type="entry name" value="ALCOHOL DEHYDROGENASE CYTOCHROME C SUBUNIT"/>
    <property type="match status" value="1"/>
</dbReference>
<evidence type="ECO:0000259" key="10">
    <source>
        <dbReference type="PROSITE" id="PS51007"/>
    </source>
</evidence>
<dbReference type="GO" id="GO:0009055">
    <property type="term" value="F:electron transfer activity"/>
    <property type="evidence" value="ECO:0007669"/>
    <property type="project" value="InterPro"/>
</dbReference>
<evidence type="ECO:0000313" key="13">
    <source>
        <dbReference type="Proteomes" id="UP000032673"/>
    </source>
</evidence>
<reference evidence="12 14" key="2">
    <citation type="submission" date="2019-07" db="EMBL/GenBank/DDBJ databases">
        <title>Whole genome shotgun sequence of Acetobacter indonesiensis NBRC 16471.</title>
        <authorList>
            <person name="Hosoyama A."/>
            <person name="Uohara A."/>
            <person name="Ohji S."/>
            <person name="Ichikawa N."/>
        </authorList>
    </citation>
    <scope>NUCLEOTIDE SEQUENCE [LARGE SCALE GENOMIC DNA]</scope>
    <source>
        <strain evidence="12 14">NBRC 16471</strain>
    </source>
</reference>
<dbReference type="EMBL" id="BJXQ01000001">
    <property type="protein sequence ID" value="GEN02081.1"/>
    <property type="molecule type" value="Genomic_DNA"/>
</dbReference>
<dbReference type="AlphaFoldDB" id="A0A6N3SYT0"/>
<dbReference type="InterPro" id="IPR036909">
    <property type="entry name" value="Cyt_c-like_dom_sf"/>
</dbReference>
<dbReference type="Proteomes" id="UP000321104">
    <property type="component" value="Unassembled WGS sequence"/>
</dbReference>
<comment type="caution">
    <text evidence="12">The sequence shown here is derived from an EMBL/GenBank/DDBJ whole genome shotgun (WGS) entry which is preliminary data.</text>
</comment>
<reference evidence="11 13" key="1">
    <citation type="submission" date="2012-11" db="EMBL/GenBank/DDBJ databases">
        <title>Whole genome sequence of Acetobacter indonesiensis 5H-1.</title>
        <authorList>
            <person name="Azuma Y."/>
            <person name="Higashiura N."/>
            <person name="Hirakawa H."/>
            <person name="Matsushita K."/>
        </authorList>
    </citation>
    <scope>NUCLEOTIDE SEQUENCE [LARGE SCALE GENOMIC DNA]</scope>
    <source>
        <strain evidence="11 13">5H-1</strain>
    </source>
</reference>
<proteinExistence type="predicted"/>
<evidence type="ECO:0000256" key="2">
    <source>
        <dbReference type="ARBA" id="ARBA00022448"/>
    </source>
</evidence>
<feature type="region of interest" description="Disordered" evidence="9">
    <location>
        <begin position="60"/>
        <end position="125"/>
    </location>
</feature>
<dbReference type="PROSITE" id="PS51007">
    <property type="entry name" value="CYTC"/>
    <property type="match status" value="3"/>
</dbReference>
<evidence type="ECO:0000256" key="6">
    <source>
        <dbReference type="ARBA" id="ARBA00022982"/>
    </source>
</evidence>
<feature type="domain" description="Cytochrome c" evidence="10">
    <location>
        <begin position="278"/>
        <end position="393"/>
    </location>
</feature>
<keyword evidence="6" id="KW-0249">Electron transport</keyword>
<dbReference type="PANTHER" id="PTHR35008">
    <property type="entry name" value="BLL4482 PROTEIN-RELATED"/>
    <property type="match status" value="1"/>
</dbReference>
<comment type="cofactor">
    <cofactor evidence="1">
        <name>heme c</name>
        <dbReference type="ChEBI" id="CHEBI:61717"/>
    </cofactor>
</comment>
<feature type="compositionally biased region" description="Low complexity" evidence="9">
    <location>
        <begin position="562"/>
        <end position="574"/>
    </location>
</feature>
<gene>
    <name evidence="11" type="ORF">Abin_006_104</name>
    <name evidence="12" type="ORF">AIN02nite_01060</name>
</gene>
<dbReference type="Gene3D" id="1.10.760.10">
    <property type="entry name" value="Cytochrome c-like domain"/>
    <property type="match status" value="3"/>
</dbReference>
<feature type="domain" description="Cytochrome c" evidence="10">
    <location>
        <begin position="416"/>
        <end position="506"/>
    </location>
</feature>
<dbReference type="InterPro" id="IPR008168">
    <property type="entry name" value="Cyt_C_IC"/>
</dbReference>
<evidence type="ECO:0000313" key="12">
    <source>
        <dbReference type="EMBL" id="GEN02081.1"/>
    </source>
</evidence>
<feature type="compositionally biased region" description="Polar residues" evidence="9">
    <location>
        <begin position="576"/>
        <end position="590"/>
    </location>
</feature>
<dbReference type="PRINTS" id="PR00605">
    <property type="entry name" value="CYTCHROMECIC"/>
</dbReference>
<keyword evidence="7 8" id="KW-0408">Iron</keyword>
<dbReference type="Proteomes" id="UP000032673">
    <property type="component" value="Unassembled WGS sequence"/>
</dbReference>
<evidence type="ECO:0000256" key="5">
    <source>
        <dbReference type="ARBA" id="ARBA00022723"/>
    </source>
</evidence>
<feature type="compositionally biased region" description="Polar residues" evidence="9">
    <location>
        <begin position="64"/>
        <end position="80"/>
    </location>
</feature>
<feature type="domain" description="Cytochrome c" evidence="10">
    <location>
        <begin position="128"/>
        <end position="231"/>
    </location>
</feature>
<evidence type="ECO:0000256" key="7">
    <source>
        <dbReference type="ARBA" id="ARBA00023004"/>
    </source>
</evidence>
<dbReference type="RefSeq" id="WP_084593395.1">
    <property type="nucleotide sequence ID" value="NZ_BAMW01000006.1"/>
</dbReference>
<evidence type="ECO:0000256" key="9">
    <source>
        <dbReference type="SAM" id="MobiDB-lite"/>
    </source>
</evidence>
<keyword evidence="5 8" id="KW-0479">Metal-binding</keyword>
<evidence type="ECO:0000256" key="1">
    <source>
        <dbReference type="ARBA" id="ARBA00001926"/>
    </source>
</evidence>
<accession>A0A6N3SYT0</accession>
<dbReference type="InterPro" id="IPR009056">
    <property type="entry name" value="Cyt_c-like_dom"/>
</dbReference>
<evidence type="ECO:0000313" key="14">
    <source>
        <dbReference type="Proteomes" id="UP000321104"/>
    </source>
</evidence>
<keyword evidence="3 8" id="KW-0349">Heme</keyword>
<keyword evidence="4" id="KW-0679">Respiratory chain</keyword>
<sequence>MTHRQPPIPKSVNSHRKSGIHSSLGVIHNPLKTVTHVLLPAVALSFAAGGISPSWAQRLPSHSDGLSASGTAQPEDQLTPSDAAPPPLTQDHTPQGAVHISPEAGATNSLGTSGKDAGGNAAPQTQQKWIKRGQYVAAAADCAACHTVKESAPYAGGYAFELPIGTLYASNITPDKTHGIGAWTEAQFIRAIREGIRPDGASLYPAMPYPSYARMTETDLHALYVYFMQAVKPVAQPVQANDIPWPLSMRFPLTVWRWMFAPSPQNARQATQRPFADAQLARGAYLVEGPGHCGACHTERGIAMQEKALTAENGAAYLAGGKAVDGWTPPSLRAEPLTGLGAWSVADITTFLKTGRNQRGSAFGNMDSAVHHGTQYLTEADLTAMARYLKSLPAAQPHQATWQPDAAATKALRSGGPLTQGQRLYLDNCAACHRSNGAGYPSVFPPLANNPVVVNPATDSVIHIILEGSTVHGTQDAPSAFTMPGFAGRLTDEQIASVASFIRHAWGNQASVVTDVDVRHMRARLSPAKTQTAPPSPALPPEKQAPLPTPHVRPESENGAEPPAAQSPQQAPSPHVGTSETTHSGPTGPE</sequence>
<dbReference type="GO" id="GO:0005506">
    <property type="term" value="F:iron ion binding"/>
    <property type="evidence" value="ECO:0007669"/>
    <property type="project" value="InterPro"/>
</dbReference>
<keyword evidence="2" id="KW-0813">Transport</keyword>
<evidence type="ECO:0000256" key="4">
    <source>
        <dbReference type="ARBA" id="ARBA00022660"/>
    </source>
</evidence>
<protein>
    <submittedName>
        <fullName evidence="11">Alcohol dehydrogenase cytochrome c</fullName>
    </submittedName>
</protein>
<evidence type="ECO:0000313" key="11">
    <source>
        <dbReference type="EMBL" id="GAN62114.1"/>
    </source>
</evidence>
<feature type="region of interest" description="Disordered" evidence="9">
    <location>
        <begin position="526"/>
        <end position="590"/>
    </location>
</feature>
<dbReference type="SUPFAM" id="SSF46626">
    <property type="entry name" value="Cytochrome c"/>
    <property type="match status" value="3"/>
</dbReference>
<dbReference type="EMBL" id="BAMW01000006">
    <property type="protein sequence ID" value="GAN62114.1"/>
    <property type="molecule type" value="Genomic_DNA"/>
</dbReference>
<dbReference type="GO" id="GO:0020037">
    <property type="term" value="F:heme binding"/>
    <property type="evidence" value="ECO:0007669"/>
    <property type="project" value="InterPro"/>
</dbReference>
<evidence type="ECO:0000256" key="3">
    <source>
        <dbReference type="ARBA" id="ARBA00022617"/>
    </source>
</evidence>
<evidence type="ECO:0000256" key="8">
    <source>
        <dbReference type="PROSITE-ProRule" id="PRU00433"/>
    </source>
</evidence>
<dbReference type="Pfam" id="PF00034">
    <property type="entry name" value="Cytochrom_C"/>
    <property type="match status" value="2"/>
</dbReference>
<keyword evidence="13" id="KW-1185">Reference proteome</keyword>
<name>A0A6N3SYT0_9PROT</name>